<evidence type="ECO:0000256" key="3">
    <source>
        <dbReference type="ARBA" id="ARBA00022475"/>
    </source>
</evidence>
<proteinExistence type="predicted"/>
<feature type="transmembrane region" description="Helical" evidence="7">
    <location>
        <begin position="142"/>
        <end position="166"/>
    </location>
</feature>
<reference evidence="8 9" key="1">
    <citation type="submission" date="2020-10" db="EMBL/GenBank/DDBJ databases">
        <title>Genome sequencing of Massilia sp. LPB0304.</title>
        <authorList>
            <person name="Kim J."/>
        </authorList>
    </citation>
    <scope>NUCLEOTIDE SEQUENCE [LARGE SCALE GENOMIC DNA]</scope>
    <source>
        <strain evidence="8 9">LPB0304</strain>
    </source>
</reference>
<feature type="transmembrane region" description="Helical" evidence="7">
    <location>
        <begin position="9"/>
        <end position="27"/>
    </location>
</feature>
<evidence type="ECO:0000256" key="7">
    <source>
        <dbReference type="SAM" id="Phobius"/>
    </source>
</evidence>
<dbReference type="AlphaFoldDB" id="A0A7L9U940"/>
<dbReference type="GO" id="GO:0005886">
    <property type="term" value="C:plasma membrane"/>
    <property type="evidence" value="ECO:0007669"/>
    <property type="project" value="UniProtKB-SubCell"/>
</dbReference>
<feature type="transmembrane region" description="Helical" evidence="7">
    <location>
        <begin position="363"/>
        <end position="383"/>
    </location>
</feature>
<dbReference type="Pfam" id="PF04632">
    <property type="entry name" value="FUSC"/>
    <property type="match status" value="1"/>
</dbReference>
<feature type="transmembrane region" description="Helical" evidence="7">
    <location>
        <begin position="57"/>
        <end position="77"/>
    </location>
</feature>
<organism evidence="8 9">
    <name type="scientific">Massilia litorea</name>
    <dbReference type="NCBI Taxonomy" id="2769491"/>
    <lineage>
        <taxon>Bacteria</taxon>
        <taxon>Pseudomonadati</taxon>
        <taxon>Pseudomonadota</taxon>
        <taxon>Betaproteobacteria</taxon>
        <taxon>Burkholderiales</taxon>
        <taxon>Oxalobacteraceae</taxon>
        <taxon>Telluria group</taxon>
        <taxon>Massilia</taxon>
    </lineage>
</organism>
<dbReference type="KEGG" id="mlir:LPB04_04835"/>
<keyword evidence="2" id="KW-0813">Transport</keyword>
<keyword evidence="6 7" id="KW-0472">Membrane</keyword>
<dbReference type="EMBL" id="CP062941">
    <property type="protein sequence ID" value="QOL50626.1"/>
    <property type="molecule type" value="Genomic_DNA"/>
</dbReference>
<feature type="transmembrane region" description="Helical" evidence="7">
    <location>
        <begin position="417"/>
        <end position="439"/>
    </location>
</feature>
<keyword evidence="4 7" id="KW-0812">Transmembrane</keyword>
<dbReference type="Proteomes" id="UP000593875">
    <property type="component" value="Chromosome"/>
</dbReference>
<dbReference type="InterPro" id="IPR006726">
    <property type="entry name" value="PHBA_efflux_AaeB/fusaric-R"/>
</dbReference>
<evidence type="ECO:0000313" key="8">
    <source>
        <dbReference type="EMBL" id="QOL50626.1"/>
    </source>
</evidence>
<comment type="subcellular location">
    <subcellularLocation>
        <location evidence="1">Cell membrane</location>
        <topology evidence="1">Multi-pass membrane protein</topology>
    </subcellularLocation>
</comment>
<feature type="transmembrane region" description="Helical" evidence="7">
    <location>
        <begin position="498"/>
        <end position="518"/>
    </location>
</feature>
<keyword evidence="5 7" id="KW-1133">Transmembrane helix</keyword>
<feature type="transmembrane region" description="Helical" evidence="7">
    <location>
        <begin position="445"/>
        <end position="462"/>
    </location>
</feature>
<dbReference type="PANTHER" id="PTHR30509:SF9">
    <property type="entry name" value="MULTIDRUG RESISTANCE PROTEIN MDTO"/>
    <property type="match status" value="1"/>
</dbReference>
<evidence type="ECO:0000256" key="6">
    <source>
        <dbReference type="ARBA" id="ARBA00023136"/>
    </source>
</evidence>
<evidence type="ECO:0000256" key="5">
    <source>
        <dbReference type="ARBA" id="ARBA00022989"/>
    </source>
</evidence>
<dbReference type="GO" id="GO:0022857">
    <property type="term" value="F:transmembrane transporter activity"/>
    <property type="evidence" value="ECO:0007669"/>
    <property type="project" value="InterPro"/>
</dbReference>
<protein>
    <submittedName>
        <fullName evidence="8">FUSC family protein</fullName>
    </submittedName>
</protein>
<sequence length="686" mass="72916">MKLPSKNEALFSLKSFAAAMLALYLAMRIGLPRPFWALMTAYIVAAPFAGPTRSKAVFRFGGTLLGALATVILVPLFANSPELLSLVLALWVGGCLYISLLDRTPRSYVLMLAGYTAGLIAFPAVNDPGTIFDIALARVEEILLGISCATVVHSLFFPQGFGPVLLARLDHALRDAQAWIADALAPATQAANISLDRRKLAGDITELRMMAVHLPFDTSHLRWTANAIHALQERLAAMVPLLSSIEDRLKALRGLGVSDARWRAVLAEITAWTGSRRDAAPPGTPAALRTAIDALTPAAERHADWGDLLQINLAARLRALVDVCVDAHALRRHIGAGTAGMLPEAAFDLANVKPQALHLDHGMALVSAAAAVIATLAGCAFWILTGWPSGAAVPMMAAVMSCFFATQDDPVPFIKGFLVWTIYSVPLSAFYLLAVLPAIHSFEMLVLACAPAFLVLGVLIARPATFGKAMPFMFGIAGTLALQDTNTADAASFINSTLAQLAGLALAVLVIGVFRSVGAGWTARRLLRAGWGELAKIGDGRQAPSLAEFSARMVDRIALLTPRLALAGPQQDLQASDALVDLRIGLNMTQLLSVRSELGRSQAALWALFEHLSQHFAARPASAPVEDARLLVSIDNALRSVSAAQASTARGDALASLAGIRRDLFPSAAPYEPSPAVLPLFDKEIR</sequence>
<name>A0A7L9U940_9BURK</name>
<feature type="transmembrane region" description="Helical" evidence="7">
    <location>
        <begin position="108"/>
        <end position="126"/>
    </location>
</feature>
<evidence type="ECO:0000256" key="2">
    <source>
        <dbReference type="ARBA" id="ARBA00022448"/>
    </source>
</evidence>
<dbReference type="RefSeq" id="WP_193687613.1">
    <property type="nucleotide sequence ID" value="NZ_CP062941.1"/>
</dbReference>
<keyword evidence="9" id="KW-1185">Reference proteome</keyword>
<evidence type="ECO:0000256" key="1">
    <source>
        <dbReference type="ARBA" id="ARBA00004651"/>
    </source>
</evidence>
<feature type="transmembrane region" description="Helical" evidence="7">
    <location>
        <begin position="83"/>
        <end position="101"/>
    </location>
</feature>
<dbReference type="PANTHER" id="PTHR30509">
    <property type="entry name" value="P-HYDROXYBENZOIC ACID EFFLUX PUMP SUBUNIT-RELATED"/>
    <property type="match status" value="1"/>
</dbReference>
<gene>
    <name evidence="8" type="ORF">LPB04_04835</name>
</gene>
<evidence type="ECO:0000313" key="9">
    <source>
        <dbReference type="Proteomes" id="UP000593875"/>
    </source>
</evidence>
<keyword evidence="3" id="KW-1003">Cell membrane</keyword>
<accession>A0A7L9U940</accession>
<evidence type="ECO:0000256" key="4">
    <source>
        <dbReference type="ARBA" id="ARBA00022692"/>
    </source>
</evidence>